<evidence type="ECO:0000256" key="2">
    <source>
        <dbReference type="SAM" id="Phobius"/>
    </source>
</evidence>
<keyword evidence="2" id="KW-0472">Membrane</keyword>
<evidence type="ECO:0000256" key="1">
    <source>
        <dbReference type="SAM" id="MobiDB-lite"/>
    </source>
</evidence>
<comment type="caution">
    <text evidence="3">The sequence shown here is derived from an EMBL/GenBank/DDBJ whole genome shotgun (WGS) entry which is preliminary data.</text>
</comment>
<keyword evidence="4" id="KW-1185">Reference proteome</keyword>
<keyword evidence="2" id="KW-1133">Transmembrane helix</keyword>
<dbReference type="AlphaFoldDB" id="A0A7J0HFQ9"/>
<name>A0A7J0HFQ9_9ERIC</name>
<evidence type="ECO:0000313" key="3">
    <source>
        <dbReference type="EMBL" id="GFZ21888.1"/>
    </source>
</evidence>
<evidence type="ECO:0000313" key="4">
    <source>
        <dbReference type="Proteomes" id="UP000585474"/>
    </source>
</evidence>
<proteinExistence type="predicted"/>
<dbReference type="EMBL" id="BJWL01000029">
    <property type="protein sequence ID" value="GFZ21888.1"/>
    <property type="molecule type" value="Genomic_DNA"/>
</dbReference>
<gene>
    <name evidence="3" type="ORF">Acr_29g0010500</name>
</gene>
<keyword evidence="2" id="KW-0812">Transmembrane</keyword>
<organism evidence="3 4">
    <name type="scientific">Actinidia rufa</name>
    <dbReference type="NCBI Taxonomy" id="165716"/>
    <lineage>
        <taxon>Eukaryota</taxon>
        <taxon>Viridiplantae</taxon>
        <taxon>Streptophyta</taxon>
        <taxon>Embryophyta</taxon>
        <taxon>Tracheophyta</taxon>
        <taxon>Spermatophyta</taxon>
        <taxon>Magnoliopsida</taxon>
        <taxon>eudicotyledons</taxon>
        <taxon>Gunneridae</taxon>
        <taxon>Pentapetalae</taxon>
        <taxon>asterids</taxon>
        <taxon>Ericales</taxon>
        <taxon>Actinidiaceae</taxon>
        <taxon>Actinidia</taxon>
    </lineage>
</organism>
<sequence>MVHGGGGFGVGGGGFGADGSGLGADGGGLGRGRGVRDRERGGVVHGGGRFGAGGGGFGAGGGGRQRGPWIQLIFLTLLESLLGFTIWYYQLKVGSKQSYGNIIVCHQLP</sequence>
<accession>A0A7J0HFQ9</accession>
<feature type="region of interest" description="Disordered" evidence="1">
    <location>
        <begin position="26"/>
        <end position="49"/>
    </location>
</feature>
<reference evidence="3 4" key="1">
    <citation type="submission" date="2019-07" db="EMBL/GenBank/DDBJ databases">
        <title>De Novo Assembly of kiwifruit Actinidia rufa.</title>
        <authorList>
            <person name="Sugita-Konishi S."/>
            <person name="Sato K."/>
            <person name="Mori E."/>
            <person name="Abe Y."/>
            <person name="Kisaki G."/>
            <person name="Hamano K."/>
            <person name="Suezawa K."/>
            <person name="Otani M."/>
            <person name="Fukuda T."/>
            <person name="Manabe T."/>
            <person name="Gomi K."/>
            <person name="Tabuchi M."/>
            <person name="Akimitsu K."/>
            <person name="Kataoka I."/>
        </authorList>
    </citation>
    <scope>NUCLEOTIDE SEQUENCE [LARGE SCALE GENOMIC DNA]</scope>
    <source>
        <strain evidence="4">cv. Fuchu</strain>
    </source>
</reference>
<feature type="transmembrane region" description="Helical" evidence="2">
    <location>
        <begin position="69"/>
        <end position="89"/>
    </location>
</feature>
<dbReference type="Proteomes" id="UP000585474">
    <property type="component" value="Unassembled WGS sequence"/>
</dbReference>
<protein>
    <submittedName>
        <fullName evidence="3">Uncharacterized protein</fullName>
    </submittedName>
</protein>